<reference evidence="8" key="1">
    <citation type="submission" date="2017-09" db="EMBL/GenBank/DDBJ databases">
        <title>Depth-based differentiation of microbial function through sediment-hosted aquifers and enrichment of novel symbionts in the deep terrestrial subsurface.</title>
        <authorList>
            <person name="Probst A.J."/>
            <person name="Ladd B."/>
            <person name="Jarett J.K."/>
            <person name="Geller-Mcgrath D.E."/>
            <person name="Sieber C.M.K."/>
            <person name="Emerson J.B."/>
            <person name="Anantharaman K."/>
            <person name="Thomas B.C."/>
            <person name="Malmstrom R."/>
            <person name="Stieglmeier M."/>
            <person name="Klingl A."/>
            <person name="Woyke T."/>
            <person name="Ryan C.M."/>
            <person name="Banfield J.F."/>
        </authorList>
    </citation>
    <scope>NUCLEOTIDE SEQUENCE [LARGE SCALE GENOMIC DNA]</scope>
</reference>
<dbReference type="EC" id="2.7.4.3" evidence="6"/>
<dbReference type="Gene3D" id="3.40.50.300">
    <property type="entry name" value="P-loop containing nucleotide triphosphate hydrolases"/>
    <property type="match status" value="1"/>
</dbReference>
<comment type="catalytic activity">
    <reaction evidence="6">
        <text>AMP + ATP = 2 ADP</text>
        <dbReference type="Rhea" id="RHEA:12973"/>
        <dbReference type="ChEBI" id="CHEBI:30616"/>
        <dbReference type="ChEBI" id="CHEBI:456215"/>
        <dbReference type="ChEBI" id="CHEBI:456216"/>
        <dbReference type="EC" id="2.7.4.3"/>
    </reaction>
</comment>
<protein>
    <recommendedName>
        <fullName evidence="6">Adenylate kinase</fullName>
        <ecNumber evidence="6">2.7.4.3</ecNumber>
    </recommendedName>
</protein>
<dbReference type="GO" id="GO:0005737">
    <property type="term" value="C:cytoplasm"/>
    <property type="evidence" value="ECO:0007669"/>
    <property type="project" value="UniProtKB-SubCell"/>
</dbReference>
<dbReference type="InterPro" id="IPR027417">
    <property type="entry name" value="P-loop_NTPase"/>
</dbReference>
<keyword evidence="3 6" id="KW-0547">Nucleotide-binding</keyword>
<dbReference type="Proteomes" id="UP000230758">
    <property type="component" value="Unassembled WGS sequence"/>
</dbReference>
<proteinExistence type="inferred from homology"/>
<dbReference type="InterPro" id="IPR000850">
    <property type="entry name" value="Adenylat/UMP-CMP_kin"/>
</dbReference>
<evidence type="ECO:0000256" key="1">
    <source>
        <dbReference type="ARBA" id="ARBA00022679"/>
    </source>
</evidence>
<dbReference type="GO" id="GO:0004017">
    <property type="term" value="F:AMP kinase activity"/>
    <property type="evidence" value="ECO:0007669"/>
    <property type="project" value="UniProtKB-EC"/>
</dbReference>
<dbReference type="Pfam" id="PF00406">
    <property type="entry name" value="ADK"/>
    <property type="match status" value="1"/>
</dbReference>
<keyword evidence="4 5" id="KW-0418">Kinase</keyword>
<gene>
    <name evidence="7" type="ORF">CO185_02025</name>
</gene>
<evidence type="ECO:0000256" key="2">
    <source>
        <dbReference type="ARBA" id="ARBA00022727"/>
    </source>
</evidence>
<dbReference type="AlphaFoldDB" id="A0A2M7WRV7"/>
<comment type="subcellular location">
    <subcellularLocation>
        <location evidence="6">Cytoplasm</location>
    </subcellularLocation>
</comment>
<comment type="similarity">
    <text evidence="5">Belongs to the adenylate kinase family.</text>
</comment>
<evidence type="ECO:0000256" key="3">
    <source>
        <dbReference type="ARBA" id="ARBA00022741"/>
    </source>
</evidence>
<evidence type="ECO:0000313" key="7">
    <source>
        <dbReference type="EMBL" id="PJA32747.1"/>
    </source>
</evidence>
<organism evidence="7 8">
    <name type="scientific">Candidatus Zambryskibacteria bacterium CG_4_9_14_3_um_filter_42_15</name>
    <dbReference type="NCBI Taxonomy" id="1975112"/>
    <lineage>
        <taxon>Bacteria</taxon>
        <taxon>Candidatus Zambryskiibacteriota</taxon>
    </lineage>
</organism>
<dbReference type="PANTHER" id="PTHR23359">
    <property type="entry name" value="NUCLEOTIDE KINASE"/>
    <property type="match status" value="1"/>
</dbReference>
<sequence length="199" mass="23190">MLHTIIFIGRSGCGKGTQAGLLKDYIADLDEDKHQILSVESGERFRQFIRGQSFSSELSRKVYENDARQPDFLACAIWSDILIEELDKDMHIVFDGAPRSLPEAIMISTAMEFYKRERPTVIYINVSRKWSEERLLARGRDDDTSLSRIDKRLDWFNRDIIPAIEYFKNNKLYRLIEVNGEQSIEKVHDDIISTYGYET</sequence>
<evidence type="ECO:0000256" key="5">
    <source>
        <dbReference type="RuleBase" id="RU003330"/>
    </source>
</evidence>
<accession>A0A2M7WRV7</accession>
<comment type="subunit">
    <text evidence="6">Monomer.</text>
</comment>
<evidence type="ECO:0000313" key="8">
    <source>
        <dbReference type="Proteomes" id="UP000230758"/>
    </source>
</evidence>
<keyword evidence="6" id="KW-0067">ATP-binding</keyword>
<comment type="caution">
    <text evidence="7">The sequence shown here is derived from an EMBL/GenBank/DDBJ whole genome shotgun (WGS) entry which is preliminary data.</text>
</comment>
<dbReference type="SUPFAM" id="SSF52540">
    <property type="entry name" value="P-loop containing nucleoside triphosphate hydrolases"/>
    <property type="match status" value="1"/>
</dbReference>
<evidence type="ECO:0000256" key="6">
    <source>
        <dbReference type="RuleBase" id="RU003331"/>
    </source>
</evidence>
<dbReference type="EMBL" id="PFXF01000023">
    <property type="protein sequence ID" value="PJA32747.1"/>
    <property type="molecule type" value="Genomic_DNA"/>
</dbReference>
<keyword evidence="1 5" id="KW-0808">Transferase</keyword>
<dbReference type="GO" id="GO:0005524">
    <property type="term" value="F:ATP binding"/>
    <property type="evidence" value="ECO:0007669"/>
    <property type="project" value="UniProtKB-KW"/>
</dbReference>
<evidence type="ECO:0000256" key="4">
    <source>
        <dbReference type="ARBA" id="ARBA00022777"/>
    </source>
</evidence>
<keyword evidence="2" id="KW-0545">Nucleotide biosynthesis</keyword>
<dbReference type="PRINTS" id="PR00094">
    <property type="entry name" value="ADENYLTKNASE"/>
</dbReference>
<name>A0A2M7WRV7_9BACT</name>